<dbReference type="SUPFAM" id="SSF52540">
    <property type="entry name" value="P-loop containing nucleoside triphosphate hydrolases"/>
    <property type="match status" value="1"/>
</dbReference>
<feature type="non-terminal residue" evidence="2">
    <location>
        <position position="278"/>
    </location>
</feature>
<comment type="caution">
    <text evidence="2">The sequence shown here is derived from an EMBL/GenBank/DDBJ whole genome shotgun (WGS) entry which is preliminary data.</text>
</comment>
<dbReference type="Gene3D" id="3.40.50.300">
    <property type="entry name" value="P-loop containing nucleotide triphosphate hydrolases"/>
    <property type="match status" value="1"/>
</dbReference>
<proteinExistence type="predicted"/>
<evidence type="ECO:0000313" key="2">
    <source>
        <dbReference type="EMBL" id="GAH41909.1"/>
    </source>
</evidence>
<name>X1GJW2_9ZZZZ</name>
<dbReference type="EMBL" id="BARU01011156">
    <property type="protein sequence ID" value="GAH41909.1"/>
    <property type="molecule type" value="Genomic_DNA"/>
</dbReference>
<evidence type="ECO:0000259" key="1">
    <source>
        <dbReference type="Pfam" id="PF07693"/>
    </source>
</evidence>
<sequence>EEFFPKFEVHLEINNNTRILFSGKFGIGKTYFLNEFFENKKENYEAFHLFPVNYQITSNENIIEFLKYDILVELLKKNKNIIQKNDYGNLIDLQRLLYLWGRDNFAEIFKTGISLIPKLGRPLKDIIGLTENFWNFKKEMEAGEQDPVDKFLREIRKKNISETDPISELLKQKIEKQKKKKQSVLILDDLERVDPEHIFRIINIFFAHLDSRNKEIPNKFYFDKIILVADVQNLKSIFHYKYGEQTDFNGYFDKFFSVEVFQFKNEEIITKVIDQIIS</sequence>
<feature type="domain" description="KAP NTPase" evidence="1">
    <location>
        <begin position="14"/>
        <end position="260"/>
    </location>
</feature>
<feature type="non-terminal residue" evidence="2">
    <location>
        <position position="1"/>
    </location>
</feature>
<organism evidence="2">
    <name type="scientific">marine sediment metagenome</name>
    <dbReference type="NCBI Taxonomy" id="412755"/>
    <lineage>
        <taxon>unclassified sequences</taxon>
        <taxon>metagenomes</taxon>
        <taxon>ecological metagenomes</taxon>
    </lineage>
</organism>
<reference evidence="2" key="1">
    <citation type="journal article" date="2014" name="Front. Microbiol.">
        <title>High frequency of phylogenetically diverse reductive dehalogenase-homologous genes in deep subseafloor sedimentary metagenomes.</title>
        <authorList>
            <person name="Kawai M."/>
            <person name="Futagami T."/>
            <person name="Toyoda A."/>
            <person name="Takaki Y."/>
            <person name="Nishi S."/>
            <person name="Hori S."/>
            <person name="Arai W."/>
            <person name="Tsubouchi T."/>
            <person name="Morono Y."/>
            <person name="Uchiyama I."/>
            <person name="Ito T."/>
            <person name="Fujiyama A."/>
            <person name="Inagaki F."/>
            <person name="Takami H."/>
        </authorList>
    </citation>
    <scope>NUCLEOTIDE SEQUENCE</scope>
    <source>
        <strain evidence="2">Expedition CK06-06</strain>
    </source>
</reference>
<gene>
    <name evidence="2" type="ORF">S03H2_21035</name>
</gene>
<protein>
    <recommendedName>
        <fullName evidence="1">KAP NTPase domain-containing protein</fullName>
    </recommendedName>
</protein>
<dbReference type="AlphaFoldDB" id="X1GJW2"/>
<dbReference type="Pfam" id="PF07693">
    <property type="entry name" value="KAP_NTPase"/>
    <property type="match status" value="1"/>
</dbReference>
<dbReference type="InterPro" id="IPR011646">
    <property type="entry name" value="KAP_P-loop"/>
</dbReference>
<accession>X1GJW2</accession>
<dbReference type="InterPro" id="IPR027417">
    <property type="entry name" value="P-loop_NTPase"/>
</dbReference>